<dbReference type="UniPathway" id="UPA00545">
    <property type="reaction ID" value="UER00823"/>
</dbReference>
<sequence>MKIVEEIYAVVLQNSNLHVRLPSEGHGNVITAEGREDDISDTAIVIHNCNIIPTPDLAKKPDVKTYLGRLWKKFLRTIIMKSYLDGFIDREEIPKSVALPSSPRHPDIPLNSILHRRHQAASLLSR</sequence>
<evidence type="ECO:0000256" key="3">
    <source>
        <dbReference type="ARBA" id="ARBA00023085"/>
    </source>
</evidence>
<evidence type="ECO:0000313" key="5">
    <source>
        <dbReference type="EMBL" id="TXG59170.1"/>
    </source>
</evidence>
<dbReference type="AlphaFoldDB" id="A0A5C7HQ48"/>
<dbReference type="InterPro" id="IPR012334">
    <property type="entry name" value="Pectin_lyas_fold"/>
</dbReference>
<evidence type="ECO:0000256" key="2">
    <source>
        <dbReference type="ARBA" id="ARBA00022801"/>
    </source>
</evidence>
<dbReference type="PANTHER" id="PTHR31707">
    <property type="entry name" value="PECTINESTERASE"/>
    <property type="match status" value="1"/>
</dbReference>
<dbReference type="InterPro" id="IPR011050">
    <property type="entry name" value="Pectin_lyase_fold/virulence"/>
</dbReference>
<reference evidence="6" key="1">
    <citation type="journal article" date="2019" name="Gigascience">
        <title>De novo genome assembly of the endangered Acer yangbiense, a plant species with extremely small populations endemic to Yunnan Province, China.</title>
        <authorList>
            <person name="Yang J."/>
            <person name="Wariss H.M."/>
            <person name="Tao L."/>
            <person name="Zhang R."/>
            <person name="Yun Q."/>
            <person name="Hollingsworth P."/>
            <person name="Dao Z."/>
            <person name="Luo G."/>
            <person name="Guo H."/>
            <person name="Ma Y."/>
            <person name="Sun W."/>
        </authorList>
    </citation>
    <scope>NUCLEOTIDE SEQUENCE [LARGE SCALE GENOMIC DNA]</scope>
    <source>
        <strain evidence="6">cv. Malutang</strain>
    </source>
</reference>
<evidence type="ECO:0000256" key="1">
    <source>
        <dbReference type="ARBA" id="ARBA00005184"/>
    </source>
</evidence>
<dbReference type="Gene3D" id="2.160.20.10">
    <property type="entry name" value="Single-stranded right-handed beta-helix, Pectin lyase-like"/>
    <property type="match status" value="1"/>
</dbReference>
<dbReference type="Pfam" id="PF01095">
    <property type="entry name" value="Pectinesterase"/>
    <property type="match status" value="1"/>
</dbReference>
<dbReference type="GO" id="GO:0045490">
    <property type="term" value="P:pectin catabolic process"/>
    <property type="evidence" value="ECO:0007669"/>
    <property type="project" value="UniProtKB-UniPathway"/>
</dbReference>
<keyword evidence="6" id="KW-1185">Reference proteome</keyword>
<dbReference type="EMBL" id="VAHF01000007">
    <property type="protein sequence ID" value="TXG59170.1"/>
    <property type="molecule type" value="Genomic_DNA"/>
</dbReference>
<dbReference type="GO" id="GO:0042545">
    <property type="term" value="P:cell wall modification"/>
    <property type="evidence" value="ECO:0007669"/>
    <property type="project" value="InterPro"/>
</dbReference>
<evidence type="ECO:0000313" key="6">
    <source>
        <dbReference type="Proteomes" id="UP000323000"/>
    </source>
</evidence>
<dbReference type="GO" id="GO:0030599">
    <property type="term" value="F:pectinesterase activity"/>
    <property type="evidence" value="ECO:0007669"/>
    <property type="project" value="InterPro"/>
</dbReference>
<feature type="domain" description="Pectinesterase catalytic" evidence="4">
    <location>
        <begin position="9"/>
        <end position="91"/>
    </location>
</feature>
<dbReference type="Proteomes" id="UP000323000">
    <property type="component" value="Chromosome 7"/>
</dbReference>
<protein>
    <recommendedName>
        <fullName evidence="4">Pectinesterase catalytic domain-containing protein</fullName>
    </recommendedName>
</protein>
<gene>
    <name evidence="5" type="ORF">EZV62_016999</name>
</gene>
<proteinExistence type="predicted"/>
<dbReference type="OrthoDB" id="1729952at2759"/>
<keyword evidence="3" id="KW-0063">Aspartyl esterase</keyword>
<name>A0A5C7HQ48_9ROSI</name>
<dbReference type="InterPro" id="IPR000070">
    <property type="entry name" value="Pectinesterase_cat"/>
</dbReference>
<organism evidence="5 6">
    <name type="scientific">Acer yangbiense</name>
    <dbReference type="NCBI Taxonomy" id="1000413"/>
    <lineage>
        <taxon>Eukaryota</taxon>
        <taxon>Viridiplantae</taxon>
        <taxon>Streptophyta</taxon>
        <taxon>Embryophyta</taxon>
        <taxon>Tracheophyta</taxon>
        <taxon>Spermatophyta</taxon>
        <taxon>Magnoliopsida</taxon>
        <taxon>eudicotyledons</taxon>
        <taxon>Gunneridae</taxon>
        <taxon>Pentapetalae</taxon>
        <taxon>rosids</taxon>
        <taxon>malvids</taxon>
        <taxon>Sapindales</taxon>
        <taxon>Sapindaceae</taxon>
        <taxon>Hippocastanoideae</taxon>
        <taxon>Acereae</taxon>
        <taxon>Acer</taxon>
    </lineage>
</organism>
<dbReference type="SUPFAM" id="SSF51126">
    <property type="entry name" value="Pectin lyase-like"/>
    <property type="match status" value="1"/>
</dbReference>
<comment type="pathway">
    <text evidence="1">Glycan metabolism; pectin degradation; 2-dehydro-3-deoxy-D-gluconate from pectin: step 1/5.</text>
</comment>
<comment type="caution">
    <text evidence="5">The sequence shown here is derived from an EMBL/GenBank/DDBJ whole genome shotgun (WGS) entry which is preliminary data.</text>
</comment>
<evidence type="ECO:0000259" key="4">
    <source>
        <dbReference type="Pfam" id="PF01095"/>
    </source>
</evidence>
<keyword evidence="2" id="KW-0378">Hydrolase</keyword>
<accession>A0A5C7HQ48</accession>